<proteinExistence type="predicted"/>
<name>A0A2G1XIX3_STRCJ</name>
<keyword evidence="2" id="KW-1185">Reference proteome</keyword>
<accession>A0A2G1XIX3</accession>
<dbReference type="NCBIfam" id="NF033530">
    <property type="entry name" value="lasso_PqqD_Strm"/>
    <property type="match status" value="1"/>
</dbReference>
<evidence type="ECO:0000313" key="1">
    <source>
        <dbReference type="EMBL" id="PHQ51186.1"/>
    </source>
</evidence>
<sequence>MMPHLRQDVSAVEVEDGMVLLDERTGRYYQVNGSGAVVLGALLGGGGEEEAADALTERYDVDRERALADVGRIVGQLRATGLVTP</sequence>
<dbReference type="AlphaFoldDB" id="A0A2G1XIX3"/>
<dbReference type="Pfam" id="PF05402">
    <property type="entry name" value="PqqD"/>
    <property type="match status" value="1"/>
</dbReference>
<dbReference type="EMBL" id="NHZO01000147">
    <property type="protein sequence ID" value="PHQ51186.1"/>
    <property type="molecule type" value="Genomic_DNA"/>
</dbReference>
<dbReference type="Proteomes" id="UP000222531">
    <property type="component" value="Unassembled WGS sequence"/>
</dbReference>
<gene>
    <name evidence="1" type="ORF">BLA24_15630</name>
</gene>
<reference evidence="1 2" key="1">
    <citation type="journal article" date="2017" name="Biochemistry">
        <title>Identification of the Biosynthetic Pathway for the Antibiotic Bicyclomycin.</title>
        <authorList>
            <person name="Patteson J."/>
            <person name="Cai W."/>
            <person name="Johnson R.A."/>
            <person name="Santa Maria K."/>
            <person name="Li B."/>
        </authorList>
    </citation>
    <scope>NUCLEOTIDE SEQUENCE [LARGE SCALE GENOMIC DNA]</scope>
    <source>
        <strain evidence="1 2">ATCC 21532</strain>
    </source>
</reference>
<comment type="caution">
    <text evidence="1">The sequence shown here is derived from an EMBL/GenBank/DDBJ whole genome shotgun (WGS) entry which is preliminary data.</text>
</comment>
<dbReference type="Gene3D" id="1.10.10.1150">
    <property type="entry name" value="Coenzyme PQQ synthesis protein D (PqqD)"/>
    <property type="match status" value="1"/>
</dbReference>
<dbReference type="InterPro" id="IPR008792">
    <property type="entry name" value="PQQD"/>
</dbReference>
<organism evidence="1 2">
    <name type="scientific">Streptomyces cinnamoneus</name>
    <name type="common">Streptoverticillium cinnamoneum</name>
    <dbReference type="NCBI Taxonomy" id="53446"/>
    <lineage>
        <taxon>Bacteria</taxon>
        <taxon>Bacillati</taxon>
        <taxon>Actinomycetota</taxon>
        <taxon>Actinomycetes</taxon>
        <taxon>Kitasatosporales</taxon>
        <taxon>Streptomycetaceae</taxon>
        <taxon>Streptomyces</taxon>
        <taxon>Streptomyces cinnamoneus group</taxon>
    </lineage>
</organism>
<dbReference type="InterPro" id="IPR041881">
    <property type="entry name" value="PqqD_sf"/>
</dbReference>
<evidence type="ECO:0000313" key="2">
    <source>
        <dbReference type="Proteomes" id="UP000222531"/>
    </source>
</evidence>
<protein>
    <submittedName>
        <fullName evidence="1">Uncharacterized protein</fullName>
    </submittedName>
</protein>